<gene>
    <name evidence="9" type="ORF">ACIB24_18525</name>
</gene>
<evidence type="ECO:0000313" key="9">
    <source>
        <dbReference type="EMBL" id="MFI7589062.1"/>
    </source>
</evidence>
<evidence type="ECO:0000256" key="4">
    <source>
        <dbReference type="ARBA" id="ARBA00022692"/>
    </source>
</evidence>
<dbReference type="PANTHER" id="PTHR23513:SF11">
    <property type="entry name" value="STAPHYLOFERRIN A TRANSPORTER"/>
    <property type="match status" value="1"/>
</dbReference>
<feature type="transmembrane region" description="Helical" evidence="7">
    <location>
        <begin position="316"/>
        <end position="340"/>
    </location>
</feature>
<feature type="transmembrane region" description="Helical" evidence="7">
    <location>
        <begin position="352"/>
        <end position="374"/>
    </location>
</feature>
<dbReference type="Proteomes" id="UP001612915">
    <property type="component" value="Unassembled WGS sequence"/>
</dbReference>
<evidence type="ECO:0000256" key="3">
    <source>
        <dbReference type="ARBA" id="ARBA00022475"/>
    </source>
</evidence>
<dbReference type="PROSITE" id="PS50850">
    <property type="entry name" value="MFS"/>
    <property type="match status" value="1"/>
</dbReference>
<evidence type="ECO:0000259" key="8">
    <source>
        <dbReference type="PROSITE" id="PS50850"/>
    </source>
</evidence>
<sequence>MSAVPARFAALRNRDCRYFLIGGMVSMAADNIEHVITYWVLWQHFHSSALVAFEVLSHWLPFLFFSVQAGALADRFDCRRVIQVGQLMFMAVSAAWAVLFATGSLTMWAACALLVVHGCAGTIWGPADQLMLHDFVGPGELASAVRLNATFRSLGLVIGPALGSVLLIGLGPAWGIAVNILFYLPLTLFLLVTRYTGHTRDESPRVRVSAWQALRVVQDVAGDRVLVSMIALAGLGSFFIGIAFQSVMPVFAADLNPAHSDNAYGVLLFALGAGGVVGGLVLEVAGRIPLTVRSAVVATLLFGGTTLWFATTGDYVLAVALLAIGSAANLAALSVTMTVVQLRAPADRRGRVIGLFNVSANGLRFGSGLTVGLFSGLVGVHWSLGLSSALLCAGAVLVGLYAVRGHAVRGPSDPAERHA</sequence>
<evidence type="ECO:0000256" key="7">
    <source>
        <dbReference type="SAM" id="Phobius"/>
    </source>
</evidence>
<dbReference type="InterPro" id="IPR036259">
    <property type="entry name" value="MFS_trans_sf"/>
</dbReference>
<protein>
    <submittedName>
        <fullName evidence="9">MFS transporter</fullName>
    </submittedName>
</protein>
<dbReference type="RefSeq" id="WP_398283385.1">
    <property type="nucleotide sequence ID" value="NZ_JBITLV010000006.1"/>
</dbReference>
<feature type="transmembrane region" description="Helical" evidence="7">
    <location>
        <begin position="292"/>
        <end position="310"/>
    </location>
</feature>
<dbReference type="Pfam" id="PF05977">
    <property type="entry name" value="MFS_3"/>
    <property type="match status" value="1"/>
</dbReference>
<evidence type="ECO:0000256" key="1">
    <source>
        <dbReference type="ARBA" id="ARBA00004651"/>
    </source>
</evidence>
<accession>A0ABW8ARR6</accession>
<keyword evidence="5 7" id="KW-1133">Transmembrane helix</keyword>
<keyword evidence="4 7" id="KW-0812">Transmembrane</keyword>
<comment type="subcellular location">
    <subcellularLocation>
        <location evidence="1">Cell membrane</location>
        <topology evidence="1">Multi-pass membrane protein</topology>
    </subcellularLocation>
</comment>
<feature type="transmembrane region" description="Helical" evidence="7">
    <location>
        <begin position="18"/>
        <end position="41"/>
    </location>
</feature>
<keyword evidence="2" id="KW-0813">Transport</keyword>
<feature type="transmembrane region" description="Helical" evidence="7">
    <location>
        <begin position="180"/>
        <end position="197"/>
    </location>
</feature>
<evidence type="ECO:0000256" key="2">
    <source>
        <dbReference type="ARBA" id="ARBA00022448"/>
    </source>
</evidence>
<dbReference type="PANTHER" id="PTHR23513">
    <property type="entry name" value="INTEGRAL MEMBRANE EFFLUX PROTEIN-RELATED"/>
    <property type="match status" value="1"/>
</dbReference>
<comment type="caution">
    <text evidence="9">The sequence shown here is derived from an EMBL/GenBank/DDBJ whole genome shotgun (WGS) entry which is preliminary data.</text>
</comment>
<keyword evidence="3" id="KW-1003">Cell membrane</keyword>
<evidence type="ECO:0000256" key="6">
    <source>
        <dbReference type="ARBA" id="ARBA00023136"/>
    </source>
</evidence>
<feature type="transmembrane region" description="Helical" evidence="7">
    <location>
        <begin position="264"/>
        <end position="285"/>
    </location>
</feature>
<feature type="domain" description="Major facilitator superfamily (MFS) profile" evidence="8">
    <location>
        <begin position="1"/>
        <end position="406"/>
    </location>
</feature>
<keyword evidence="6 7" id="KW-0472">Membrane</keyword>
<dbReference type="InterPro" id="IPR020846">
    <property type="entry name" value="MFS_dom"/>
</dbReference>
<name>A0ABW8ARR6_9ACTN</name>
<evidence type="ECO:0000256" key="5">
    <source>
        <dbReference type="ARBA" id="ARBA00022989"/>
    </source>
</evidence>
<reference evidence="9 10" key="1">
    <citation type="submission" date="2024-10" db="EMBL/GenBank/DDBJ databases">
        <title>The Natural Products Discovery Center: Release of the First 8490 Sequenced Strains for Exploring Actinobacteria Biosynthetic Diversity.</title>
        <authorList>
            <person name="Kalkreuter E."/>
            <person name="Kautsar S.A."/>
            <person name="Yang D."/>
            <person name="Bader C.D."/>
            <person name="Teijaro C.N."/>
            <person name="Fluegel L."/>
            <person name="Davis C.M."/>
            <person name="Simpson J.R."/>
            <person name="Lauterbach L."/>
            <person name="Steele A.D."/>
            <person name="Gui C."/>
            <person name="Meng S."/>
            <person name="Li G."/>
            <person name="Viehrig K."/>
            <person name="Ye F."/>
            <person name="Su P."/>
            <person name="Kiefer A.F."/>
            <person name="Nichols A."/>
            <person name="Cepeda A.J."/>
            <person name="Yan W."/>
            <person name="Fan B."/>
            <person name="Jiang Y."/>
            <person name="Adhikari A."/>
            <person name="Zheng C.-J."/>
            <person name="Schuster L."/>
            <person name="Cowan T.M."/>
            <person name="Smanski M.J."/>
            <person name="Chevrette M.G."/>
            <person name="De Carvalho L.P.S."/>
            <person name="Shen B."/>
        </authorList>
    </citation>
    <scope>NUCLEOTIDE SEQUENCE [LARGE SCALE GENOMIC DNA]</scope>
    <source>
        <strain evidence="9 10">NPDC049639</strain>
    </source>
</reference>
<dbReference type="SUPFAM" id="SSF103473">
    <property type="entry name" value="MFS general substrate transporter"/>
    <property type="match status" value="1"/>
</dbReference>
<dbReference type="InterPro" id="IPR010290">
    <property type="entry name" value="TM_effector"/>
</dbReference>
<feature type="transmembrane region" description="Helical" evidence="7">
    <location>
        <begin position="225"/>
        <end position="244"/>
    </location>
</feature>
<dbReference type="CDD" id="cd06173">
    <property type="entry name" value="MFS_MefA_like"/>
    <property type="match status" value="1"/>
</dbReference>
<keyword evidence="10" id="KW-1185">Reference proteome</keyword>
<feature type="transmembrane region" description="Helical" evidence="7">
    <location>
        <begin position="105"/>
        <end position="125"/>
    </location>
</feature>
<feature type="transmembrane region" description="Helical" evidence="7">
    <location>
        <begin position="380"/>
        <end position="403"/>
    </location>
</feature>
<feature type="transmembrane region" description="Helical" evidence="7">
    <location>
        <begin position="47"/>
        <end position="69"/>
    </location>
</feature>
<dbReference type="Gene3D" id="1.20.1250.20">
    <property type="entry name" value="MFS general substrate transporter like domains"/>
    <property type="match status" value="1"/>
</dbReference>
<evidence type="ECO:0000313" key="10">
    <source>
        <dbReference type="Proteomes" id="UP001612915"/>
    </source>
</evidence>
<proteinExistence type="predicted"/>
<dbReference type="EMBL" id="JBITLV010000006">
    <property type="protein sequence ID" value="MFI7589062.1"/>
    <property type="molecule type" value="Genomic_DNA"/>
</dbReference>
<organism evidence="9 10">
    <name type="scientific">Spongisporangium articulatum</name>
    <dbReference type="NCBI Taxonomy" id="3362603"/>
    <lineage>
        <taxon>Bacteria</taxon>
        <taxon>Bacillati</taxon>
        <taxon>Actinomycetota</taxon>
        <taxon>Actinomycetes</taxon>
        <taxon>Kineosporiales</taxon>
        <taxon>Kineosporiaceae</taxon>
        <taxon>Spongisporangium</taxon>
    </lineage>
</organism>